<keyword evidence="2" id="KW-1185">Reference proteome</keyword>
<name>A0ABR3TI64_9PEZI</name>
<accession>A0ABR3TI64</accession>
<organism evidence="1 2">
    <name type="scientific">Diplodia intermedia</name>
    <dbReference type="NCBI Taxonomy" id="856260"/>
    <lineage>
        <taxon>Eukaryota</taxon>
        <taxon>Fungi</taxon>
        <taxon>Dikarya</taxon>
        <taxon>Ascomycota</taxon>
        <taxon>Pezizomycotina</taxon>
        <taxon>Dothideomycetes</taxon>
        <taxon>Dothideomycetes incertae sedis</taxon>
        <taxon>Botryosphaeriales</taxon>
        <taxon>Botryosphaeriaceae</taxon>
        <taxon>Diplodia</taxon>
    </lineage>
</organism>
<dbReference type="EMBL" id="JAKEKT020000068">
    <property type="protein sequence ID" value="KAL1639158.1"/>
    <property type="molecule type" value="Genomic_DNA"/>
</dbReference>
<comment type="caution">
    <text evidence="1">The sequence shown here is derived from an EMBL/GenBank/DDBJ whole genome shotgun (WGS) entry which is preliminary data.</text>
</comment>
<protein>
    <submittedName>
        <fullName evidence="1">Uncharacterized protein</fullName>
    </submittedName>
</protein>
<sequence>MSDVITMGNQRYYGDNNRAVAIMSALGVTKWFDTGKKWNKGGYESFVEKKYPLQFVQEMHRKCGALLFATAELTRLALGNYVFDDAGGGAGTGRITDTCVRATMLPFSSDARRHRFALTHDVGVEDHPTVRDWAVAADGSGQHRCFLAAWHVGTPA</sequence>
<proteinExistence type="predicted"/>
<dbReference type="Proteomes" id="UP001521184">
    <property type="component" value="Unassembled WGS sequence"/>
</dbReference>
<gene>
    <name evidence="1" type="ORF">SLS58_008245</name>
</gene>
<evidence type="ECO:0000313" key="2">
    <source>
        <dbReference type="Proteomes" id="UP001521184"/>
    </source>
</evidence>
<reference evidence="1 2" key="1">
    <citation type="journal article" date="2023" name="Plant Dis.">
        <title>First Report of Diplodia intermedia Causing Canker and Dieback Diseases on Apple Trees in Canada.</title>
        <authorList>
            <person name="Ellouze W."/>
            <person name="Ilyukhin E."/>
            <person name="Sulman M."/>
            <person name="Ali S."/>
        </authorList>
    </citation>
    <scope>NUCLEOTIDE SEQUENCE [LARGE SCALE GENOMIC DNA]</scope>
    <source>
        <strain evidence="1 2">M45-28</strain>
    </source>
</reference>
<evidence type="ECO:0000313" key="1">
    <source>
        <dbReference type="EMBL" id="KAL1639158.1"/>
    </source>
</evidence>